<evidence type="ECO:0000313" key="1">
    <source>
        <dbReference type="EMBL" id="AUD02432.1"/>
    </source>
</evidence>
<dbReference type="KEGG" id="spir:CWM47_11700"/>
<sequence>MTYGTLTNLVYAESKPADPKIGDGATLILWSDRQAFTVVDVKKSYVVVSRDNQPPALRKAYLRKNGNYYLGGHLLKIGFREEYYDPHF</sequence>
<dbReference type="AlphaFoldDB" id="A0A2K8YXT5"/>
<dbReference type="Proteomes" id="UP000232883">
    <property type="component" value="Chromosome"/>
</dbReference>
<dbReference type="EMBL" id="CP025096">
    <property type="protein sequence ID" value="AUD02432.1"/>
    <property type="molecule type" value="Genomic_DNA"/>
</dbReference>
<accession>A0A2K8YXT5</accession>
<evidence type="ECO:0000313" key="2">
    <source>
        <dbReference type="Proteomes" id="UP000232883"/>
    </source>
</evidence>
<dbReference type="OrthoDB" id="959296at2"/>
<gene>
    <name evidence="1" type="ORF">CWM47_11700</name>
</gene>
<dbReference type="RefSeq" id="WP_100988149.1">
    <property type="nucleotide sequence ID" value="NZ_CP025096.1"/>
</dbReference>
<proteinExistence type="predicted"/>
<organism evidence="1 2">
    <name type="scientific">Spirosoma pollinicola</name>
    <dbReference type="NCBI Taxonomy" id="2057025"/>
    <lineage>
        <taxon>Bacteria</taxon>
        <taxon>Pseudomonadati</taxon>
        <taxon>Bacteroidota</taxon>
        <taxon>Cytophagia</taxon>
        <taxon>Cytophagales</taxon>
        <taxon>Cytophagaceae</taxon>
        <taxon>Spirosoma</taxon>
    </lineage>
</organism>
<name>A0A2K8YXT5_9BACT</name>
<reference evidence="1 2" key="1">
    <citation type="submission" date="2017-11" db="EMBL/GenBank/DDBJ databases">
        <title>Taxonomic description and genome sequences of Spirosoma HA7 sp. nov., isolated from pollen microhabitat of Corylus avellana.</title>
        <authorList>
            <person name="Ambika Manirajan B."/>
            <person name="Suarez C."/>
            <person name="Ratering S."/>
            <person name="Geissler-Plaum R."/>
            <person name="Cardinale M."/>
            <person name="Sylvia S."/>
        </authorList>
    </citation>
    <scope>NUCLEOTIDE SEQUENCE [LARGE SCALE GENOMIC DNA]</scope>
    <source>
        <strain evidence="1 2">HA7</strain>
    </source>
</reference>
<protein>
    <submittedName>
        <fullName evidence="1">Uncharacterized protein</fullName>
    </submittedName>
</protein>
<keyword evidence="2" id="KW-1185">Reference proteome</keyword>